<name>A0ABN7S297_OIKDI</name>
<gene>
    <name evidence="3" type="ORF">OKIOD_LOCUS4473</name>
</gene>
<protein>
    <submittedName>
        <fullName evidence="3">Oidioi.mRNA.OKI2018_I69.PAR.g12915.t1.cds</fullName>
    </submittedName>
</protein>
<organism evidence="3 4">
    <name type="scientific">Oikopleura dioica</name>
    <name type="common">Tunicate</name>
    <dbReference type="NCBI Taxonomy" id="34765"/>
    <lineage>
        <taxon>Eukaryota</taxon>
        <taxon>Metazoa</taxon>
        <taxon>Chordata</taxon>
        <taxon>Tunicata</taxon>
        <taxon>Appendicularia</taxon>
        <taxon>Copelata</taxon>
        <taxon>Oikopleuridae</taxon>
        <taxon>Oikopleura</taxon>
    </lineage>
</organism>
<dbReference type="PANTHER" id="PTHR15180:SF1">
    <property type="entry name" value="GENERAL TRANSCRIPTION FACTOR 3C POLYPEPTIDE 1"/>
    <property type="match status" value="1"/>
</dbReference>
<dbReference type="EMBL" id="OU015568">
    <property type="protein sequence ID" value="CAG5091205.1"/>
    <property type="molecule type" value="Genomic_DNA"/>
</dbReference>
<sequence>MANASMVKTETGNEVRVIQEPSNGCPTPCPLRLKDAIEQIALEGRDGMTVECLLYRLGHHPQSAKLLEMLPRDRELTFWQLSEDRALPQFPVRASMTESDSLLDATCADEKDQERDPYLPPKPALITDITADARANPKELFSQTDSYSRISIVASKRQRYSAIIKDTNLTISHLESLDVKHQFLIEKITRSREAGCLQNILNKIKMPGDEENKSSGTHIQYLIRPLEEAGIVTKQQYAYRLNGRVRHQVLIILARFTRDYRTKHKVLAEKILGILKNAPGYRMSMVQVKNELRQFNEGRRIPDDLFKKIYQNLKSNETIDYCLNDFSTQRRVHTIGERDMFLTEKYVKENLSYQEKPPPFFPLTHGVPILHQVFAYAEYRGDAGFTQRDLQDEFLVCFGKLEARNLIRKMKKMDYIKEVGMKEDGKQKHIIYKLKPGLTLTGFRFEDTPAYTYRKYLMSEGNDTNAADCTESLFDQRMRIILNFVEKEQVVPDYKFKDIVSIIRDEEKLSNYTVDRRTILKALKKLEERKEITIHREMITLVMSTADDDEAGTDPEDCPTVDATFYVSSKCDQKKLDYFIRQHKIRMEIDNLLRCEPSRRAFGRIQGEFDIPKFQRLKAVHLYFWHLAHLSDPGMFGDLDVLSQKPRIYCPGGEWKEFVPPVYPPAHLSEGWINIGEAYLHVPLSIFRKFAPGAMIHFNDPDKRSFLKRNPNILLRHMPNQLRKDLFYGRQNLHSLYECLEKLAYMGLCSFESLPDARRKVNGHDDPGQSCSPWFMSKDVLNVYMHKKASVLDTRSCLPGYMFVKTSGSFSRISFDFKSLADVESYWSELQAVCTTTPLNKKLYSATTEDEDRVYDIYLDDETCIARNSIDNSKTAEQLRKEWIVDHIRRLDPAPLDDGQAPGPQTGAAGLSPWLFSHLDRNWVRKEMIKAEEEQAKKNHLDAMRTTWKKDADGIIYKTTIKRRATDGGKRKPLPRSQAKKRPRKNVPEANLPKIQKMSSLRVPKDIPSAQGNMCHDNQDIEIILSKQMYTLNDVPMAIKRTNFKANEDEVLFHLKVTSSVLMEGILGVSFPGNSGTAPNKNSQWLDLCIPHTTLRDYLRTECGSLDKTSFSCYRRLTKHTRYRAENRHDHMLDQISDDHDFIQRYSPEAEELSKKIEAEMNHGKVNWTSSNLFQDFFRKIYTYVKEQRYKHTFDLPLKSSSLRRYVIRDAFEKPLPREVSARQPQMFDRLYRQYGGAQSISDVQTFIAENVFSNILISSNTLIGAGGGYPKITPDITKELIFFALEKFKPYDISEAIRWLVKAKVCKKLPRTDAKSLAFETVKELVENQMDGLIINEFSRQKFQDQLIRKNDFVKSADTLKELDSKPVVELTTKGTMSEFITLAEGVVNGKLTATNIMPEKILLLLLTERERKDFQKEAERFRDKTFEDQEVEMARKAKDHYKHLLVMRGNYEIVDKSVNPNSRNASDRTNSRTMNLIPTTISIETGPRSINEGEKIAPVFRAIKYRIPEGGNPLVDKRPMARKVLRYCNKGDYRPSAAKKIENICLWIVQILSNAGVSGMDVSAIFEDAFNKGKSFDPKEIADSIEFLTEEGYIYKLGIETEKCLHYKHAKEWFIETPTTESIENRKKDKNAPLIPQKGVAFVQAWNDFDGGISSDAFGAIMCNIVDLISSNPGITQEMILTQIIHRIVGPASILDLLGRLEKVGIIEQNRVKRLSSCMPFEEDDNEEESEVIYYEITATGIEKTARIMETLVDK</sequence>
<dbReference type="Pfam" id="PF24101">
    <property type="entry name" value="WHD_GTF3C1"/>
    <property type="match status" value="1"/>
</dbReference>
<proteinExistence type="predicted"/>
<keyword evidence="4" id="KW-1185">Reference proteome</keyword>
<dbReference type="InterPro" id="IPR044210">
    <property type="entry name" value="Tfc3-like"/>
</dbReference>
<evidence type="ECO:0000256" key="1">
    <source>
        <dbReference type="SAM" id="MobiDB-lite"/>
    </source>
</evidence>
<dbReference type="Proteomes" id="UP001158576">
    <property type="component" value="Chromosome PAR"/>
</dbReference>
<evidence type="ECO:0000313" key="4">
    <source>
        <dbReference type="Proteomes" id="UP001158576"/>
    </source>
</evidence>
<evidence type="ECO:0000259" key="2">
    <source>
        <dbReference type="Pfam" id="PF24101"/>
    </source>
</evidence>
<feature type="compositionally biased region" description="Basic residues" evidence="1">
    <location>
        <begin position="971"/>
        <end position="985"/>
    </location>
</feature>
<dbReference type="PANTHER" id="PTHR15180">
    <property type="entry name" value="GENERAL TRANSCRIPTION FACTOR 3C POLYPEPTIDE 1"/>
    <property type="match status" value="1"/>
</dbReference>
<feature type="region of interest" description="Disordered" evidence="1">
    <location>
        <begin position="961"/>
        <end position="990"/>
    </location>
</feature>
<accession>A0ABN7S297</accession>
<evidence type="ECO:0000313" key="3">
    <source>
        <dbReference type="EMBL" id="CAG5091205.1"/>
    </source>
</evidence>
<dbReference type="InterPro" id="IPR056467">
    <property type="entry name" value="eWH_GTF3C1"/>
</dbReference>
<feature type="domain" description="GTF3C1 extended winged-helix" evidence="2">
    <location>
        <begin position="475"/>
        <end position="537"/>
    </location>
</feature>
<reference evidence="3 4" key="1">
    <citation type="submission" date="2021-04" db="EMBL/GenBank/DDBJ databases">
        <authorList>
            <person name="Bliznina A."/>
        </authorList>
    </citation>
    <scope>NUCLEOTIDE SEQUENCE [LARGE SCALE GENOMIC DNA]</scope>
</reference>